<keyword evidence="2" id="KW-1133">Transmembrane helix</keyword>
<dbReference type="EMBL" id="JAGKSP010000020">
    <property type="protein sequence ID" value="MBP3966612.1"/>
    <property type="molecule type" value="Genomic_DNA"/>
</dbReference>
<protein>
    <recommendedName>
        <fullName evidence="5">DUF4367 domain-containing protein</fullName>
    </recommendedName>
</protein>
<keyword evidence="2" id="KW-0812">Transmembrane</keyword>
<keyword evidence="4" id="KW-1185">Reference proteome</keyword>
<evidence type="ECO:0000256" key="2">
    <source>
        <dbReference type="SAM" id="Phobius"/>
    </source>
</evidence>
<feature type="compositionally biased region" description="Low complexity" evidence="1">
    <location>
        <begin position="48"/>
        <end position="60"/>
    </location>
</feature>
<feature type="transmembrane region" description="Helical" evidence="2">
    <location>
        <begin position="98"/>
        <end position="117"/>
    </location>
</feature>
<keyword evidence="2" id="KW-0472">Membrane</keyword>
<gene>
    <name evidence="3" type="ORF">I8J30_28410</name>
</gene>
<comment type="caution">
    <text evidence="3">The sequence shown here is derived from an EMBL/GenBank/DDBJ whole genome shotgun (WGS) entry which is preliminary data.</text>
</comment>
<sequence length="377" mass="41878">MKHKPLNHADAQEHSISDADIENALDRLFDAVKEEEVPAVWMQDAKPRQSQSEQQPSGQQPDEELALSEQQQPQAPLRIAAINEGIRKKKPFWRKKRWLSGATAAVLASMLLFTSWGQGVMAAMLGTFRVQHFETIEISQSDLNAFQSALQDGTVGSRELDLNRYGDIQQQGGGQQRQVDEAEAAQLAGSHALKQLPGEGDKVMKYMPEQQVTFNLHPKEINKLLAMFGGKTKFPDSVENSPIVLKMPGTFMTKRVTQEGQTAKQLIQMPAPSLEVSDDIDVEQIRQAVLDLPVIPEDMRAKLAGIGDWRTTLPIPSTSTDNIHTTKVDGNEAIVTVSVNGRSIIWLQNDWVYQLSGSMQSYPTEEAILNEARGIMK</sequence>
<evidence type="ECO:0008006" key="5">
    <source>
        <dbReference type="Google" id="ProtNLM"/>
    </source>
</evidence>
<name>A0ABS5CL81_9BACL</name>
<evidence type="ECO:0000313" key="3">
    <source>
        <dbReference type="EMBL" id="MBP3966612.1"/>
    </source>
</evidence>
<organism evidence="3 4">
    <name type="scientific">Paenibacillus lignilyticus</name>
    <dbReference type="NCBI Taxonomy" id="1172615"/>
    <lineage>
        <taxon>Bacteria</taxon>
        <taxon>Bacillati</taxon>
        <taxon>Bacillota</taxon>
        <taxon>Bacilli</taxon>
        <taxon>Bacillales</taxon>
        <taxon>Paenibacillaceae</taxon>
        <taxon>Paenibacillus</taxon>
    </lineage>
</organism>
<accession>A0ABS5CL81</accession>
<dbReference type="Proteomes" id="UP000673394">
    <property type="component" value="Unassembled WGS sequence"/>
</dbReference>
<dbReference type="RefSeq" id="WP_210663864.1">
    <property type="nucleotide sequence ID" value="NZ_JAGKSP010000020.1"/>
</dbReference>
<reference evidence="3 4" key="1">
    <citation type="submission" date="2021-04" db="EMBL/GenBank/DDBJ databases">
        <title>Paenibacillus sp. DLE-14 whole genome sequence.</title>
        <authorList>
            <person name="Ham Y.J."/>
        </authorList>
    </citation>
    <scope>NUCLEOTIDE SEQUENCE [LARGE SCALE GENOMIC DNA]</scope>
    <source>
        <strain evidence="3 4">DLE-14</strain>
    </source>
</reference>
<feature type="region of interest" description="Disordered" evidence="1">
    <location>
        <begin position="1"/>
        <end position="20"/>
    </location>
</feature>
<proteinExistence type="predicted"/>
<feature type="region of interest" description="Disordered" evidence="1">
    <location>
        <begin position="39"/>
        <end position="74"/>
    </location>
</feature>
<evidence type="ECO:0000256" key="1">
    <source>
        <dbReference type="SAM" id="MobiDB-lite"/>
    </source>
</evidence>
<evidence type="ECO:0000313" key="4">
    <source>
        <dbReference type="Proteomes" id="UP000673394"/>
    </source>
</evidence>